<evidence type="ECO:0000313" key="4">
    <source>
        <dbReference type="EMBL" id="RKE86738.1"/>
    </source>
</evidence>
<dbReference type="AlphaFoldDB" id="A0A420D7R9"/>
<evidence type="ECO:0000259" key="2">
    <source>
        <dbReference type="Pfam" id="PF14848"/>
    </source>
</evidence>
<dbReference type="EMBL" id="BMCW01000006">
    <property type="protein sequence ID" value="GGG62366.1"/>
    <property type="molecule type" value="Genomic_DNA"/>
</dbReference>
<accession>A0A420D7R9</accession>
<gene>
    <name evidence="4" type="ORF">BXY58_2565</name>
    <name evidence="3" type="ORF">GCM10007332_25460</name>
</gene>
<dbReference type="CDD" id="cd13833">
    <property type="entry name" value="HU_IHF_like"/>
    <property type="match status" value="1"/>
</dbReference>
<feature type="domain" description="Bvu-2165-like IHF-HU-like DNA-binding" evidence="2">
    <location>
        <begin position="8"/>
        <end position="130"/>
    </location>
</feature>
<reference evidence="6" key="3">
    <citation type="journal article" date="2019" name="Int. J. Syst. Evol. Microbiol.">
        <title>The Global Catalogue of Microorganisms (GCM) 10K type strain sequencing project: providing services to taxonomists for standard genome sequencing and annotation.</title>
        <authorList>
            <consortium name="The Broad Institute Genomics Platform"/>
            <consortium name="The Broad Institute Genome Sequencing Center for Infectious Disease"/>
            <person name="Wu L."/>
            <person name="Ma J."/>
        </authorList>
    </citation>
    <scope>NUCLEOTIDE SEQUENCE [LARGE SCALE GENOMIC DNA]</scope>
    <source>
        <strain evidence="6">CCM 8490</strain>
    </source>
</reference>
<evidence type="ECO:0000313" key="6">
    <source>
        <dbReference type="Proteomes" id="UP000658202"/>
    </source>
</evidence>
<evidence type="ECO:0000313" key="5">
    <source>
        <dbReference type="Proteomes" id="UP000285906"/>
    </source>
</evidence>
<sequence length="243" mass="26697">MPLLHTINAHLYENLLTKNDSADYLARTISEESLNIKQICEAAVNRGGADISASAMEYAATLFLKEMAYQLCDGFTINTGYFTAGTKIRGVFNSLSETFDQNKHKILFQFNQGERMRAMIPDIQVNILGVAEKGSVIYQVTDMKSGSINNIISPGRNLKIKGKGIKLAGDHPDNGIYFVNSATNDKTRVPADDIVVNKASELIIIIPELQTGSYYLEVTSQYSGSNLLKASRTAAYNKVLSVE</sequence>
<protein>
    <submittedName>
        <fullName evidence="4">Uncharacterized protein with Ig-like fold DUF4469</fullName>
    </submittedName>
</protein>
<dbReference type="Pfam" id="PF14734">
    <property type="entry name" value="DUF4469"/>
    <property type="match status" value="1"/>
</dbReference>
<dbReference type="RefSeq" id="WP_120214144.1">
    <property type="nucleotide sequence ID" value="NZ_BMCW01000006.1"/>
</dbReference>
<comment type="caution">
    <text evidence="4">The sequence shown here is derived from an EMBL/GenBank/DDBJ whole genome shotgun (WGS) entry which is preliminary data.</text>
</comment>
<evidence type="ECO:0000313" key="3">
    <source>
        <dbReference type="EMBL" id="GGG62366.1"/>
    </source>
</evidence>
<dbReference type="InterPro" id="IPR049893">
    <property type="entry name" value="Bvu_2165-like_IHF-HU-DNA_bdg"/>
</dbReference>
<organism evidence="4 5">
    <name type="scientific">Epilithonimonas arachidiradicis</name>
    <dbReference type="NCBI Taxonomy" id="1617282"/>
    <lineage>
        <taxon>Bacteria</taxon>
        <taxon>Pseudomonadati</taxon>
        <taxon>Bacteroidota</taxon>
        <taxon>Flavobacteriia</taxon>
        <taxon>Flavobacteriales</taxon>
        <taxon>Weeksellaceae</taxon>
        <taxon>Chryseobacterium group</taxon>
        <taxon>Epilithonimonas</taxon>
    </lineage>
</organism>
<dbReference type="Proteomes" id="UP000285906">
    <property type="component" value="Unassembled WGS sequence"/>
</dbReference>
<reference evidence="3" key="4">
    <citation type="submission" date="2024-05" db="EMBL/GenBank/DDBJ databases">
        <authorList>
            <person name="Sun Q."/>
            <person name="Sedlacek I."/>
        </authorList>
    </citation>
    <scope>NUCLEOTIDE SEQUENCE</scope>
    <source>
        <strain evidence="3">CCM 8490</strain>
    </source>
</reference>
<reference evidence="3" key="1">
    <citation type="journal article" date="2014" name="Int. J. Syst. Evol. Microbiol.">
        <title>Complete genome of a new Firmicutes species belonging to the dominant human colonic microbiota ('Ruminococcus bicirculans') reveals two chromosomes and a selective capacity to utilize plant glucans.</title>
        <authorList>
            <consortium name="NISC Comparative Sequencing Program"/>
            <person name="Wegmann U."/>
            <person name="Louis P."/>
            <person name="Goesmann A."/>
            <person name="Henrissat B."/>
            <person name="Duncan S.H."/>
            <person name="Flint H.J."/>
        </authorList>
    </citation>
    <scope>NUCLEOTIDE SEQUENCE</scope>
    <source>
        <strain evidence="3">CCM 8490</strain>
    </source>
</reference>
<dbReference type="Pfam" id="PF14848">
    <property type="entry name" value="HU-DNA_bdg"/>
    <property type="match status" value="1"/>
</dbReference>
<dbReference type="OrthoDB" id="1117166at2"/>
<reference evidence="4 5" key="2">
    <citation type="submission" date="2018-09" db="EMBL/GenBank/DDBJ databases">
        <title>Genomic Encyclopedia of Archaeal and Bacterial Type Strains, Phase II (KMG-II): from individual species to whole genera.</title>
        <authorList>
            <person name="Goeker M."/>
        </authorList>
    </citation>
    <scope>NUCLEOTIDE SEQUENCE [LARGE SCALE GENOMIC DNA]</scope>
    <source>
        <strain evidence="4 5">DSM 27620</strain>
    </source>
</reference>
<dbReference type="Gene3D" id="2.70.50.70">
    <property type="match status" value="1"/>
</dbReference>
<proteinExistence type="predicted"/>
<evidence type="ECO:0000259" key="1">
    <source>
        <dbReference type="Pfam" id="PF14734"/>
    </source>
</evidence>
<dbReference type="EMBL" id="RAQH01000007">
    <property type="protein sequence ID" value="RKE86738.1"/>
    <property type="molecule type" value="Genomic_DNA"/>
</dbReference>
<keyword evidence="6" id="KW-1185">Reference proteome</keyword>
<name>A0A420D7R9_9FLAO</name>
<dbReference type="CDD" id="cd12843">
    <property type="entry name" value="Bvu_2165_C_like"/>
    <property type="match status" value="1"/>
</dbReference>
<dbReference type="Proteomes" id="UP000658202">
    <property type="component" value="Unassembled WGS sequence"/>
</dbReference>
<dbReference type="InterPro" id="IPR027824">
    <property type="entry name" value="DUF4469"/>
</dbReference>
<feature type="domain" description="DUF4469" evidence="1">
    <location>
        <begin position="137"/>
        <end position="233"/>
    </location>
</feature>